<evidence type="ECO:0000256" key="1">
    <source>
        <dbReference type="SAM" id="MobiDB-lite"/>
    </source>
</evidence>
<proteinExistence type="predicted"/>
<comment type="caution">
    <text evidence="2">The sequence shown here is derived from an EMBL/GenBank/DDBJ whole genome shotgun (WGS) entry which is preliminary data.</text>
</comment>
<sequence length="224" mass="25974">MSIPASPEHVSTIPDQLPVEPPLAPNPLELDNNYLDAVDYDEEEEPYEDLDKEEVDFEMDLDEEEEDPPMDVDDEEEEEPLHVSPPPLSPLRTPPPVTEIAEAHKEAIRARGHLDRFIWEMSFVIEQDIPELMNGSTVKGDRLTDQIRELRHHLASAEIRLEVANFDQYKLKCELYSVQVQMHDMQQELFKREFKENRPTESIDVLATYRDADLPELQEPSDTQ</sequence>
<reference evidence="2" key="1">
    <citation type="journal article" date="2019" name="Sci. Rep.">
        <title>Draft genome of Tanacetum cinerariifolium, the natural source of mosquito coil.</title>
        <authorList>
            <person name="Yamashiro T."/>
            <person name="Shiraishi A."/>
            <person name="Satake H."/>
            <person name="Nakayama K."/>
        </authorList>
    </citation>
    <scope>NUCLEOTIDE SEQUENCE</scope>
</reference>
<protein>
    <submittedName>
        <fullName evidence="2">Uncharacterized protein</fullName>
    </submittedName>
</protein>
<evidence type="ECO:0000313" key="2">
    <source>
        <dbReference type="EMBL" id="GEU39314.1"/>
    </source>
</evidence>
<name>A0A6L2JUN2_TANCI</name>
<dbReference type="EMBL" id="BKCJ010001157">
    <property type="protein sequence ID" value="GEU39314.1"/>
    <property type="molecule type" value="Genomic_DNA"/>
</dbReference>
<accession>A0A6L2JUN2</accession>
<feature type="region of interest" description="Disordered" evidence="1">
    <location>
        <begin position="1"/>
        <end position="93"/>
    </location>
</feature>
<dbReference type="AlphaFoldDB" id="A0A6L2JUN2"/>
<feature type="compositionally biased region" description="Pro residues" evidence="1">
    <location>
        <begin position="83"/>
        <end position="93"/>
    </location>
</feature>
<gene>
    <name evidence="2" type="ORF">Tci_011292</name>
</gene>
<organism evidence="2">
    <name type="scientific">Tanacetum cinerariifolium</name>
    <name type="common">Dalmatian daisy</name>
    <name type="synonym">Chrysanthemum cinerariifolium</name>
    <dbReference type="NCBI Taxonomy" id="118510"/>
    <lineage>
        <taxon>Eukaryota</taxon>
        <taxon>Viridiplantae</taxon>
        <taxon>Streptophyta</taxon>
        <taxon>Embryophyta</taxon>
        <taxon>Tracheophyta</taxon>
        <taxon>Spermatophyta</taxon>
        <taxon>Magnoliopsida</taxon>
        <taxon>eudicotyledons</taxon>
        <taxon>Gunneridae</taxon>
        <taxon>Pentapetalae</taxon>
        <taxon>asterids</taxon>
        <taxon>campanulids</taxon>
        <taxon>Asterales</taxon>
        <taxon>Asteraceae</taxon>
        <taxon>Asteroideae</taxon>
        <taxon>Anthemideae</taxon>
        <taxon>Anthemidinae</taxon>
        <taxon>Tanacetum</taxon>
    </lineage>
</organism>
<feature type="compositionally biased region" description="Acidic residues" evidence="1">
    <location>
        <begin position="38"/>
        <end position="79"/>
    </location>
</feature>